<reference evidence="12" key="1">
    <citation type="journal article" date="2016" name="Genome Announc.">
        <title>Genome sequences of three species of Hanseniaspora isolated from spontaneous wine fermentations.</title>
        <authorList>
            <person name="Sternes P.R."/>
            <person name="Lee D."/>
            <person name="Kutyna D.R."/>
            <person name="Borneman A.R."/>
        </authorList>
    </citation>
    <scope>NUCLEOTIDE SEQUENCE [LARGE SCALE GENOMIC DNA]</scope>
    <source>
        <strain evidence="12">AWRI3579</strain>
    </source>
</reference>
<dbReference type="OrthoDB" id="2666448at2759"/>
<evidence type="ECO:0000313" key="11">
    <source>
        <dbReference type="EMBL" id="OEJ88537.1"/>
    </source>
</evidence>
<evidence type="ECO:0000256" key="5">
    <source>
        <dbReference type="ARBA" id="ARBA00022801"/>
    </source>
</evidence>
<dbReference type="GO" id="GO:0009636">
    <property type="term" value="P:response to toxic substance"/>
    <property type="evidence" value="ECO:0007669"/>
    <property type="project" value="TreeGrafter"/>
</dbReference>
<dbReference type="GO" id="GO:0006508">
    <property type="term" value="P:proteolysis"/>
    <property type="evidence" value="ECO:0007669"/>
    <property type="project" value="UniProtKB-KW"/>
</dbReference>
<feature type="active site" evidence="10">
    <location>
        <position position="471"/>
    </location>
</feature>
<dbReference type="GO" id="GO:0004197">
    <property type="term" value="F:cysteine-type endopeptidase activity"/>
    <property type="evidence" value="ECO:0007669"/>
    <property type="project" value="UniProtKB-EC"/>
</dbReference>
<dbReference type="GO" id="GO:0070005">
    <property type="term" value="F:cysteine-type aminopeptidase activity"/>
    <property type="evidence" value="ECO:0007669"/>
    <property type="project" value="InterPro"/>
</dbReference>
<keyword evidence="9" id="KW-0496">Mitochondrion</keyword>
<accession>A0A1E5RNT6</accession>
<dbReference type="GO" id="GO:0005739">
    <property type="term" value="C:mitochondrion"/>
    <property type="evidence" value="ECO:0007669"/>
    <property type="project" value="UniProtKB-SubCell"/>
</dbReference>
<keyword evidence="4 9" id="KW-0645">Protease</keyword>
<keyword evidence="9" id="KW-0963">Cytoplasm</keyword>
<gene>
    <name evidence="11" type="ORF">AWRI3579_g578</name>
</gene>
<feature type="active site" evidence="10">
    <location>
        <position position="448"/>
    </location>
</feature>
<dbReference type="PIRSF" id="PIRSF005700">
    <property type="entry name" value="PepC"/>
    <property type="match status" value="1"/>
</dbReference>
<comment type="caution">
    <text evidence="11">The sequence shown here is derived from an EMBL/GenBank/DDBJ whole genome shotgun (WGS) entry which is preliminary data.</text>
</comment>
<dbReference type="InterPro" id="IPR004134">
    <property type="entry name" value="Peptidase_C1B"/>
</dbReference>
<comment type="function">
    <text evidence="9">Has aminopeptidase activity, shortening substrate peptides sequentially by 1 amino acid. Has bleomycin hydrolase activity, which can protect the cell from the toxic effects of bleomycin. Has homocysteine-thiolactonase activity, protecting the cell against homocysteine toxicity.</text>
</comment>
<dbReference type="Proteomes" id="UP000095728">
    <property type="component" value="Unassembled WGS sequence"/>
</dbReference>
<dbReference type="PANTHER" id="PTHR10363">
    <property type="entry name" value="BLEOMYCIN HYDROLASE"/>
    <property type="match status" value="1"/>
</dbReference>
<dbReference type="InterPro" id="IPR038765">
    <property type="entry name" value="Papain-like_cys_pep_sf"/>
</dbReference>
<protein>
    <recommendedName>
        <fullName evidence="3 9">Cysteine proteinase 1, mitochondrial</fullName>
        <ecNumber evidence="2 9">3.4.22.40</ecNumber>
    </recommendedName>
</protein>
<proteinExistence type="inferred from homology"/>
<evidence type="ECO:0000256" key="7">
    <source>
        <dbReference type="ARBA" id="ARBA00025347"/>
    </source>
</evidence>
<comment type="subcellular location">
    <subcellularLocation>
        <location evidence="9">Mitochondrion</location>
    </subcellularLocation>
    <subcellularLocation>
        <location evidence="9">Cytoplasm</location>
    </subcellularLocation>
</comment>
<evidence type="ECO:0000313" key="12">
    <source>
        <dbReference type="Proteomes" id="UP000095728"/>
    </source>
</evidence>
<keyword evidence="5 9" id="KW-0378">Hydrolase</keyword>
<dbReference type="GO" id="GO:0043418">
    <property type="term" value="P:homocysteine catabolic process"/>
    <property type="evidence" value="ECO:0007669"/>
    <property type="project" value="TreeGrafter"/>
</dbReference>
<feature type="active site" evidence="10">
    <location>
        <position position="151"/>
    </location>
</feature>
<dbReference type="CDD" id="cd00585">
    <property type="entry name" value="Peptidase_C1B"/>
    <property type="match status" value="1"/>
</dbReference>
<comment type="subunit">
    <text evidence="8">Homohexamer. Binds to nucleic acids. Binds single-stranded DNA and RNA with higher affinity than double-stranded DNA.</text>
</comment>
<evidence type="ECO:0000256" key="8">
    <source>
        <dbReference type="ARBA" id="ARBA00026080"/>
    </source>
</evidence>
<dbReference type="AlphaFoldDB" id="A0A1E5RNT6"/>
<evidence type="ECO:0000256" key="3">
    <source>
        <dbReference type="ARBA" id="ARBA00016900"/>
    </source>
</evidence>
<comment type="function">
    <text evidence="7">The normal physiological role of the enzyme is unknown, but it is not essential for the viability of yeast cells. Has aminopeptidase activity, shortening substrate peptides sequentially by 1 amino acid. Has bleomycin hydrolase activity, which can protect the cell from the toxic effects of bleomycin. Has homocysteine-thiolactonase activity, protecting the cell against homocysteine toxicity. Acts as a repressor in the GAL4 regulatory system, but this does not require either the peptidase or nucleic acid-binding activities.</text>
</comment>
<comment type="similarity">
    <text evidence="9">Belongs to the peptidase C1 family.</text>
</comment>
<evidence type="ECO:0000256" key="4">
    <source>
        <dbReference type="ARBA" id="ARBA00022670"/>
    </source>
</evidence>
<name>A0A1E5RNT6_9ASCO</name>
<keyword evidence="6 9" id="KW-0788">Thiol protease</keyword>
<dbReference type="SUPFAM" id="SSF54001">
    <property type="entry name" value="Cysteine proteinases"/>
    <property type="match status" value="1"/>
</dbReference>
<comment type="catalytic activity">
    <reaction evidence="1 9">
        <text>Inactivates bleomycin B2 (a cytotoxic glycometallopeptide) by hydrolysis of a carboxyamide bond of beta-aminoalanine, but also shows general aminopeptidase activity. The specificity varies somewhat with source, but amino acid arylamides of Met, Leu and Ala are preferred.</text>
        <dbReference type="EC" id="3.4.22.40"/>
    </reaction>
</comment>
<dbReference type="Pfam" id="PF03051">
    <property type="entry name" value="Peptidase_C1_2"/>
    <property type="match status" value="1"/>
</dbReference>
<evidence type="ECO:0000256" key="10">
    <source>
        <dbReference type="PIRSR" id="PIRSR005700-1"/>
    </source>
</evidence>
<evidence type="ECO:0000256" key="6">
    <source>
        <dbReference type="ARBA" id="ARBA00022807"/>
    </source>
</evidence>
<evidence type="ECO:0000256" key="9">
    <source>
        <dbReference type="PIRNR" id="PIRNR005700"/>
    </source>
</evidence>
<dbReference type="PROSITE" id="PS00139">
    <property type="entry name" value="THIOL_PROTEASE_CYS"/>
    <property type="match status" value="1"/>
</dbReference>
<organism evidence="11 12">
    <name type="scientific">Hanseniaspora osmophila</name>
    <dbReference type="NCBI Taxonomy" id="56408"/>
    <lineage>
        <taxon>Eukaryota</taxon>
        <taxon>Fungi</taxon>
        <taxon>Dikarya</taxon>
        <taxon>Ascomycota</taxon>
        <taxon>Saccharomycotina</taxon>
        <taxon>Saccharomycetes</taxon>
        <taxon>Saccharomycodales</taxon>
        <taxon>Saccharomycodaceae</taxon>
        <taxon>Hanseniaspora</taxon>
    </lineage>
</organism>
<dbReference type="EMBL" id="LPNM01000005">
    <property type="protein sequence ID" value="OEJ88537.1"/>
    <property type="molecule type" value="Genomic_DNA"/>
</dbReference>
<sequence length="530" mass="61119">MTSLQKVFVFKASVFKHCLPVAFPVLHSLLHVAVNRVTFKRPTHRMVNPIFNLKQINQLKQEPFIEINKQEIEKNTTTMSLNSKELENWESEFKQDKTHNLASTVLKNSNADEALLDKTAMLSIDKQTYNIGIPKDELVTPVANQKSSGRCWLFAATNCLRLQIAKDLNIKENFEISQAYLFFYDKLEKCCYFLDQIIDTADQDVDSRLVQYMLQIPINDGGQYSMFLNIVNKYGLMPKDLYNDLPYSTTASAKWNNLLVMKLREFAQILREHINVKKASSKDVQILKKSMQKEIFRLMSLFMDPPSVKPDESFTWEYSDKDKILRTVTCTPKEFASKICKVDSKKCVSLVNDPRNEYNKLIKVDRLGNVTGGDPVLYLNVDNKTLTSLAVKRLKAKKPIFFGAHTPMFMDKKSGVMSSKIYNYDAIDYNFKQDKKNRIQHGNSLMTHAMTITNAYIDSNTETPIRYKVENSWGKESGNDGYYMMDQEYFEEYCFQIVCDLDELPKELQAKLDDSKPILLPLYDPMGALA</sequence>
<dbReference type="PANTHER" id="PTHR10363:SF2">
    <property type="entry name" value="BLEOMYCIN HYDROLASE"/>
    <property type="match status" value="1"/>
</dbReference>
<evidence type="ECO:0000256" key="1">
    <source>
        <dbReference type="ARBA" id="ARBA00000423"/>
    </source>
</evidence>
<dbReference type="InterPro" id="IPR000169">
    <property type="entry name" value="Pept_cys_AS"/>
</dbReference>
<dbReference type="FunCoup" id="A0A1E5RNT6">
    <property type="interactions" value="707"/>
</dbReference>
<dbReference type="Gene3D" id="3.90.70.10">
    <property type="entry name" value="Cysteine proteinases"/>
    <property type="match status" value="1"/>
</dbReference>
<evidence type="ECO:0000256" key="2">
    <source>
        <dbReference type="ARBA" id="ARBA00012465"/>
    </source>
</evidence>
<dbReference type="EC" id="3.4.22.40" evidence="2 9"/>
<keyword evidence="12" id="KW-1185">Reference proteome</keyword>
<dbReference type="InParanoid" id="A0A1E5RNT6"/>